<dbReference type="EMBL" id="JAPEIS010000009">
    <property type="protein sequence ID" value="KAJ8062757.1"/>
    <property type="molecule type" value="Genomic_DNA"/>
</dbReference>
<proteinExistence type="predicted"/>
<organism evidence="2 3">
    <name type="scientific">Sclerotinia nivalis</name>
    <dbReference type="NCBI Taxonomy" id="352851"/>
    <lineage>
        <taxon>Eukaryota</taxon>
        <taxon>Fungi</taxon>
        <taxon>Dikarya</taxon>
        <taxon>Ascomycota</taxon>
        <taxon>Pezizomycotina</taxon>
        <taxon>Leotiomycetes</taxon>
        <taxon>Helotiales</taxon>
        <taxon>Sclerotiniaceae</taxon>
        <taxon>Sclerotinia</taxon>
    </lineage>
</organism>
<dbReference type="Proteomes" id="UP001152300">
    <property type="component" value="Unassembled WGS sequence"/>
</dbReference>
<keyword evidence="1" id="KW-0472">Membrane</keyword>
<dbReference type="OrthoDB" id="3501261at2759"/>
<keyword evidence="1" id="KW-1133">Transmembrane helix</keyword>
<keyword evidence="1" id="KW-0812">Transmembrane</keyword>
<comment type="caution">
    <text evidence="2">The sequence shown here is derived from an EMBL/GenBank/DDBJ whole genome shotgun (WGS) entry which is preliminary data.</text>
</comment>
<name>A0A9X0AH85_9HELO</name>
<keyword evidence="3" id="KW-1185">Reference proteome</keyword>
<evidence type="ECO:0000313" key="3">
    <source>
        <dbReference type="Proteomes" id="UP001152300"/>
    </source>
</evidence>
<sequence>MTSFVAKQCPSVDTIEKWVKKNTKVGAKTVFHNEMVIVQNAKNYAAEVGGEFWGSVYSQSQFRHWIKECGEGDEQDKLLPRMHQALAQATTGQAYLMLAKGQAPAPGSYWMQHEWPALQGRVPVTAVNPSKVSETLANWTPDSNWNRDFEFDETAAQETPSLFRELLDGFYLCVELGLIFFSLYFVLMSFICVMDLMGYAAMTDWV</sequence>
<evidence type="ECO:0000313" key="2">
    <source>
        <dbReference type="EMBL" id="KAJ8062757.1"/>
    </source>
</evidence>
<feature type="transmembrane region" description="Helical" evidence="1">
    <location>
        <begin position="169"/>
        <end position="193"/>
    </location>
</feature>
<protein>
    <submittedName>
        <fullName evidence="2">Uncharacterized protein</fullName>
    </submittedName>
</protein>
<gene>
    <name evidence="2" type="ORF">OCU04_008016</name>
</gene>
<dbReference type="AlphaFoldDB" id="A0A9X0AH85"/>
<reference evidence="2" key="1">
    <citation type="submission" date="2022-11" db="EMBL/GenBank/DDBJ databases">
        <title>Genome Resource of Sclerotinia nivalis Strain SnTB1, a Plant Pathogen Isolated from American Ginseng.</title>
        <authorList>
            <person name="Fan S."/>
        </authorList>
    </citation>
    <scope>NUCLEOTIDE SEQUENCE</scope>
    <source>
        <strain evidence="2">SnTB1</strain>
    </source>
</reference>
<accession>A0A9X0AH85</accession>
<evidence type="ECO:0000256" key="1">
    <source>
        <dbReference type="SAM" id="Phobius"/>
    </source>
</evidence>